<dbReference type="Pfam" id="PF12710">
    <property type="entry name" value="HAD"/>
    <property type="match status" value="1"/>
</dbReference>
<dbReference type="InterPro" id="IPR023214">
    <property type="entry name" value="HAD_sf"/>
</dbReference>
<dbReference type="HOGENOM" id="CLU_595054_0_0_1"/>
<dbReference type="EMBL" id="FR824584">
    <property type="protein sequence ID" value="CCA27505.1"/>
    <property type="molecule type" value="Genomic_DNA"/>
</dbReference>
<proteinExistence type="predicted"/>
<reference evidence="1" key="2">
    <citation type="submission" date="2011-02" db="EMBL/GenBank/DDBJ databases">
        <authorList>
            <person name="MacLean D."/>
        </authorList>
    </citation>
    <scope>NUCLEOTIDE SEQUENCE</scope>
</reference>
<dbReference type="SUPFAM" id="SSF56784">
    <property type="entry name" value="HAD-like"/>
    <property type="match status" value="1"/>
</dbReference>
<dbReference type="AlphaFoldDB" id="F0X150"/>
<dbReference type="PANTHER" id="PTHR43344">
    <property type="entry name" value="PHOSPHOSERINE PHOSPHATASE"/>
    <property type="match status" value="1"/>
</dbReference>
<dbReference type="Gene3D" id="3.40.50.1000">
    <property type="entry name" value="HAD superfamily/HAD-like"/>
    <property type="match status" value="1"/>
</dbReference>
<reference evidence="1" key="1">
    <citation type="journal article" date="2011" name="PLoS Biol.">
        <title>Gene gain and loss during evolution of obligate parasitism in the white rust pathogen of Arabidopsis thaliana.</title>
        <authorList>
            <person name="Kemen E."/>
            <person name="Gardiner A."/>
            <person name="Schultz-Larsen T."/>
            <person name="Kemen A.C."/>
            <person name="Balmuth A.L."/>
            <person name="Robert-Seilaniantz A."/>
            <person name="Bailey K."/>
            <person name="Holub E."/>
            <person name="Studholme D.J."/>
            <person name="Maclean D."/>
            <person name="Jones J.D."/>
        </authorList>
    </citation>
    <scope>NUCLEOTIDE SEQUENCE</scope>
</reference>
<evidence type="ECO:0000313" key="1">
    <source>
        <dbReference type="EMBL" id="CCA27505.1"/>
    </source>
</evidence>
<accession>F0X150</accession>
<protein>
    <submittedName>
        <fullName evidence="1">Uncharacterized protein AlNc14C554G12143</fullName>
    </submittedName>
</protein>
<gene>
    <name evidence="1" type="primary">AlNc14C554G12143</name>
    <name evidence="1" type="ORF">ALNC14_136490</name>
</gene>
<dbReference type="InterPro" id="IPR036412">
    <property type="entry name" value="HAD-like_sf"/>
</dbReference>
<sequence>MVVGDISVAMMYEQISSAMFALPDTKEEFISVLSLGYYPNGKVDECLQEGMDTKIGLDIHYRSVSFQELLESIFEDYAELKALKGNGVPPAALLDNLYAKFGFYNIHLWGLAKGVKAENPCKHEIGLRELAQLWYGLTKEEINTLIKKTFLHGGEREVKEYESTGSLQVRAYQSPGVKLVPQQKLLIQALRMKNVQVYIVTAAPTYIIQQLAHHYDVDVDVDNVHGEGLNFVHGKCSGVDVTHATYDIGKANKLKTLKPGDLLCAAGDSMGDYDMLQAVTHSEGIKLIVNTIPKDPKMIQLYTEACNARKSFPGNSDDISGSRVLIQGFDAKKLKWIPSAYSNYGKGLQYTKNEDCHEYFSDSNHIQPDLVALNPVHVDNTPVEESNHKSVCGHGGCSQIHHVSNIYGKDECESSEHGHSPCKHGNVVHVATGLQVHAEFNPTDAPANLQETGSMRSPSL</sequence>
<dbReference type="InterPro" id="IPR050582">
    <property type="entry name" value="HAD-like_SerB"/>
</dbReference>
<organism evidence="1">
    <name type="scientific">Albugo laibachii Nc14</name>
    <dbReference type="NCBI Taxonomy" id="890382"/>
    <lineage>
        <taxon>Eukaryota</taxon>
        <taxon>Sar</taxon>
        <taxon>Stramenopiles</taxon>
        <taxon>Oomycota</taxon>
        <taxon>Peronosporomycetes</taxon>
        <taxon>Albuginales</taxon>
        <taxon>Albuginaceae</taxon>
        <taxon>Albugo</taxon>
    </lineage>
</organism>
<name>F0X150_9STRA</name>